<gene>
    <name evidence="6" type="primary">phaC</name>
    <name evidence="6" type="ORF">CO2235_U770186</name>
    <name evidence="5" type="ORF">JTE92_06450</name>
</gene>
<keyword evidence="2 6" id="KW-0012">Acyltransferase</keyword>
<dbReference type="RefSeq" id="WP_063239257.1">
    <property type="nucleotide sequence ID" value="NZ_CP069809.1"/>
</dbReference>
<accession>A0A375FUQ9</accession>
<evidence type="ECO:0000313" key="6">
    <source>
        <dbReference type="EMBL" id="SPC07744.1"/>
    </source>
</evidence>
<dbReference type="Proteomes" id="UP000623307">
    <property type="component" value="Chromosome 1"/>
</dbReference>
<dbReference type="PANTHER" id="PTHR36837:SF5">
    <property type="entry name" value="POLY-3-HYDROXYBUTYRATE SYNTHASE"/>
    <property type="match status" value="1"/>
</dbReference>
<dbReference type="EMBL" id="CP069811">
    <property type="protein sequence ID" value="QRQ90325.1"/>
    <property type="molecule type" value="Genomic_DNA"/>
</dbReference>
<reference evidence="6" key="1">
    <citation type="submission" date="2018-01" db="EMBL/GenBank/DDBJ databases">
        <authorList>
            <person name="Clerissi C."/>
        </authorList>
    </citation>
    <scope>NUCLEOTIDE SEQUENCE</scope>
    <source>
        <strain evidence="6">Cupriavidus oxalaticus LMG 2235</strain>
    </source>
</reference>
<dbReference type="AlphaFoldDB" id="A0A375FUQ9"/>
<keyword evidence="8" id="KW-1185">Reference proteome</keyword>
<evidence type="ECO:0000256" key="1">
    <source>
        <dbReference type="ARBA" id="ARBA00022679"/>
    </source>
</evidence>
<evidence type="ECO:0000259" key="4">
    <source>
        <dbReference type="Pfam" id="PF12551"/>
    </source>
</evidence>
<dbReference type="InterPro" id="IPR051321">
    <property type="entry name" value="PHA/PHB_synthase"/>
</dbReference>
<dbReference type="EC" id="2.3.1.-" evidence="6"/>
<evidence type="ECO:0000313" key="5">
    <source>
        <dbReference type="EMBL" id="QRQ90325.1"/>
    </source>
</evidence>
<dbReference type="OrthoDB" id="7208816at2"/>
<dbReference type="Proteomes" id="UP000256862">
    <property type="component" value="Unassembled WGS sequence"/>
</dbReference>
<dbReference type="PANTHER" id="PTHR36837">
    <property type="entry name" value="POLY(3-HYDROXYALKANOATE) POLYMERASE SUBUNIT PHAC"/>
    <property type="match status" value="1"/>
</dbReference>
<name>A0A375FUQ9_9BURK</name>
<dbReference type="GeneID" id="303489152"/>
<organism evidence="6 7">
    <name type="scientific">Cupriavidus oxalaticus</name>
    <dbReference type="NCBI Taxonomy" id="96344"/>
    <lineage>
        <taxon>Bacteria</taxon>
        <taxon>Pseudomonadati</taxon>
        <taxon>Pseudomonadota</taxon>
        <taxon>Betaproteobacteria</taxon>
        <taxon>Burkholderiales</taxon>
        <taxon>Burkholderiaceae</taxon>
        <taxon>Cupriavidus</taxon>
    </lineage>
</organism>
<dbReference type="EMBL" id="OGUS01000084">
    <property type="protein sequence ID" value="SPC07744.1"/>
    <property type="molecule type" value="Genomic_DNA"/>
</dbReference>
<dbReference type="SUPFAM" id="SSF53474">
    <property type="entry name" value="alpha/beta-Hydrolases"/>
    <property type="match status" value="1"/>
</dbReference>
<reference evidence="7" key="2">
    <citation type="submission" date="2018-01" db="EMBL/GenBank/DDBJ databases">
        <authorList>
            <person name="Gaut B.S."/>
            <person name="Morton B.R."/>
            <person name="Clegg M.T."/>
            <person name="Duvall M.R."/>
        </authorList>
    </citation>
    <scope>NUCLEOTIDE SEQUENCE [LARGE SCALE GENOMIC DNA]</scope>
</reference>
<dbReference type="Pfam" id="PF12551">
    <property type="entry name" value="PHBC_N"/>
    <property type="match status" value="1"/>
</dbReference>
<keyword evidence="1 6" id="KW-0808">Transferase</keyword>
<dbReference type="InterPro" id="IPR022211">
    <property type="entry name" value="PHBC_N"/>
</dbReference>
<feature type="domain" description="Poly-beta-hydroxybutyrate polymerase N-terminal" evidence="4">
    <location>
        <begin position="14"/>
        <end position="55"/>
    </location>
</feature>
<reference evidence="5 8" key="3">
    <citation type="submission" date="2021-02" db="EMBL/GenBank/DDBJ databases">
        <title>Complete Genome Sequence of Cupriavidus oxalaticus Strain Ox1, a Soil Oxalate-Degrading Species.</title>
        <authorList>
            <person name="Palmieri F."/>
            <person name="Udriet P."/>
            <person name="Deuasquier M."/>
            <person name="Beaudoing E."/>
            <person name="Johnson S.L."/>
            <person name="Davenport K.W."/>
            <person name="Chain P.S."/>
            <person name="Bindschedler S."/>
            <person name="Junier P."/>
        </authorList>
    </citation>
    <scope>NUCLEOTIDE SEQUENCE [LARGE SCALE GENOMIC DNA]</scope>
    <source>
        <strain evidence="5 8">Ox1</strain>
    </source>
</reference>
<evidence type="ECO:0000313" key="7">
    <source>
        <dbReference type="Proteomes" id="UP000256862"/>
    </source>
</evidence>
<proteinExistence type="predicted"/>
<sequence>MQAPHHDEPGELEFFRAVDRIAAAVAASASGGISPTALWLAYSDWLVHFARSPGKQAELVIRGGLMSARLVAHALRRMLVGGNTPPCIEPPPGDTRFRADVWAQPPFSLWYQTFLITQQWWHDATHDTPGVSPHHENVVSFSTRQMLDVFSPSNSIFTNPEVINHALRTGGWSFIDGFQRFLDDLSRNLNREPPAGADKFRVGKEVAVTPGKVVYRNHLIELIQYAPSTDTVHGQPLLIVPAWIMKFYILDLSPENSLIRYLVGQGFTVFCISWRNVTAADRNLGLDDYRRLGIMAALAAIRTIVPDSKVHGIGYCLGGTLLSIAAAAMAHVEDDRLASVTLLAAQTDFSEPGELELFIDDSQLESLEGLMWQRGYLPAFQMAGAFQLLRSNDLIWSRLLRHYLMGEPPAMSDLIAWNADATRLPYRMHSEYLRSLFLNSDLAAGRYVVDEHPVAIQNIRASIFAVGTEWDHIAPWPSVYKIHYLSDTDVTFVLTSGGHNAGIVSEPGHPRRHYRLAHKAAEDPCLHADRWSERAEYREGSWWPAWVDWLQARSSGDRVAPPTMGAPRRGLPILADAPGTYVHQR</sequence>
<dbReference type="GO" id="GO:0016746">
    <property type="term" value="F:acyltransferase activity"/>
    <property type="evidence" value="ECO:0007669"/>
    <property type="project" value="UniProtKB-KW"/>
</dbReference>
<evidence type="ECO:0000259" key="3">
    <source>
        <dbReference type="Pfam" id="PF07167"/>
    </source>
</evidence>
<dbReference type="GO" id="GO:0042619">
    <property type="term" value="P:poly-hydroxybutyrate biosynthetic process"/>
    <property type="evidence" value="ECO:0007669"/>
    <property type="project" value="InterPro"/>
</dbReference>
<dbReference type="InterPro" id="IPR029058">
    <property type="entry name" value="AB_hydrolase_fold"/>
</dbReference>
<feature type="domain" description="Poly-beta-hydroxybutyrate polymerase N-terminal" evidence="3">
    <location>
        <begin position="94"/>
        <end position="262"/>
    </location>
</feature>
<evidence type="ECO:0000256" key="2">
    <source>
        <dbReference type="ARBA" id="ARBA00023315"/>
    </source>
</evidence>
<dbReference type="Gene3D" id="3.40.50.1820">
    <property type="entry name" value="alpha/beta hydrolase"/>
    <property type="match status" value="1"/>
</dbReference>
<protein>
    <submittedName>
        <fullName evidence="6">Poly(3-hydroxyalkanoate) polymerase</fullName>
        <ecNumber evidence="6">2.3.1.-</ecNumber>
    </submittedName>
    <submittedName>
        <fullName evidence="5">Polyhydroxyalkanoic acid synthase</fullName>
    </submittedName>
</protein>
<evidence type="ECO:0000313" key="8">
    <source>
        <dbReference type="Proteomes" id="UP000623307"/>
    </source>
</evidence>
<dbReference type="InterPro" id="IPR010941">
    <property type="entry name" value="PhaC_N"/>
</dbReference>
<dbReference type="Pfam" id="PF07167">
    <property type="entry name" value="PhaC_N"/>
    <property type="match status" value="1"/>
</dbReference>